<dbReference type="InterPro" id="IPR002129">
    <property type="entry name" value="PyrdxlP-dep_de-COase"/>
</dbReference>
<comment type="similarity">
    <text evidence="4">Belongs to the group II decarboxylase family. Sphingosine-1-phosphate lyase subfamily.</text>
</comment>
<dbReference type="InterPro" id="IPR015421">
    <property type="entry name" value="PyrdxlP-dep_Trfase_major"/>
</dbReference>
<dbReference type="PANTHER" id="PTHR42735:SF6">
    <property type="entry name" value="SPHINGOSINE-1-PHOSPHATE LYASE 1"/>
    <property type="match status" value="1"/>
</dbReference>
<dbReference type="EMBL" id="JACHBK010000006">
    <property type="protein sequence ID" value="MBB5536290.1"/>
    <property type="molecule type" value="Genomic_DNA"/>
</dbReference>
<keyword evidence="2 5" id="KW-0663">Pyridoxal phosphate</keyword>
<name>A0A7W8UBE5_9HYPH</name>
<dbReference type="InterPro" id="IPR015424">
    <property type="entry name" value="PyrdxlP-dep_Trfase"/>
</dbReference>
<dbReference type="RefSeq" id="WP_162709256.1">
    <property type="nucleotide sequence ID" value="NZ_JACHBK010000006.1"/>
</dbReference>
<dbReference type="AlphaFoldDB" id="A0A7W8UBE5"/>
<protein>
    <submittedName>
        <fullName evidence="7">Glutamate/tyrosine decarboxylase-like PLP-dependent enzyme</fullName>
    </submittedName>
</protein>
<evidence type="ECO:0000256" key="3">
    <source>
        <dbReference type="ARBA" id="ARBA00023239"/>
    </source>
</evidence>
<evidence type="ECO:0000256" key="5">
    <source>
        <dbReference type="PIRSR" id="PIRSR602129-50"/>
    </source>
</evidence>
<evidence type="ECO:0000256" key="1">
    <source>
        <dbReference type="ARBA" id="ARBA00001933"/>
    </source>
</evidence>
<evidence type="ECO:0000256" key="4">
    <source>
        <dbReference type="ARBA" id="ARBA00038302"/>
    </source>
</evidence>
<dbReference type="PANTHER" id="PTHR42735">
    <property type="match status" value="1"/>
</dbReference>
<dbReference type="SUPFAM" id="SSF53383">
    <property type="entry name" value="PLP-dependent transferases"/>
    <property type="match status" value="1"/>
</dbReference>
<dbReference type="Gene3D" id="3.90.1150.10">
    <property type="entry name" value="Aspartate Aminotransferase, domain 1"/>
    <property type="match status" value="1"/>
</dbReference>
<proteinExistence type="inferred from homology"/>
<dbReference type="InterPro" id="IPR015422">
    <property type="entry name" value="PyrdxlP-dep_Trfase_small"/>
</dbReference>
<dbReference type="Proteomes" id="UP000585507">
    <property type="component" value="Unassembled WGS sequence"/>
</dbReference>
<dbReference type="InterPro" id="IPR050477">
    <property type="entry name" value="GrpII_AminoAcid_Decarb"/>
</dbReference>
<dbReference type="Gene3D" id="3.40.640.10">
    <property type="entry name" value="Type I PLP-dependent aspartate aminotransferase-like (Major domain)"/>
    <property type="match status" value="1"/>
</dbReference>
<dbReference type="Pfam" id="PF00282">
    <property type="entry name" value="Pyridoxal_deC"/>
    <property type="match status" value="1"/>
</dbReference>
<keyword evidence="8" id="KW-1185">Reference proteome</keyword>
<evidence type="ECO:0000256" key="6">
    <source>
        <dbReference type="RuleBase" id="RU000382"/>
    </source>
</evidence>
<sequence>MVTSALNLLGGGTDAAGTVTSGGTESIFLAMKAARDLAHARHGITAPQMVMPNTAHPAFNRHAQILGITPVRVPVGEDFRADVTAMAEAITPDTVLIVGSAPCYPYGLFDPITQLAGLALERGLCMHVDACVGGFQAPFVRALGRSVPDFDLSVAGVTSISADLHKYGFALKGASVVLFAHADLKRFSTFTFEDWPRGLYATDTFSGTRSGGPVAAAWAIMRYLGFDGYVDLHRRIMALRDEAIQQVGALEGCELIGTPELSLIAFTPAGADMSVLSDKMGETGWILNLLREPPSVQLMFNVSHEGRVGEFFADFERALPSARTTTQRRAITADY</sequence>
<dbReference type="GO" id="GO:0016830">
    <property type="term" value="F:carbon-carbon lyase activity"/>
    <property type="evidence" value="ECO:0007669"/>
    <property type="project" value="InterPro"/>
</dbReference>
<comment type="cofactor">
    <cofactor evidence="1 5 6">
        <name>pyridoxal 5'-phosphate</name>
        <dbReference type="ChEBI" id="CHEBI:597326"/>
    </cofactor>
</comment>
<organism evidence="7 8">
    <name type="scientific">Rhizobium giardinii</name>
    <dbReference type="NCBI Taxonomy" id="56731"/>
    <lineage>
        <taxon>Bacteria</taxon>
        <taxon>Pseudomonadati</taxon>
        <taxon>Pseudomonadota</taxon>
        <taxon>Alphaproteobacteria</taxon>
        <taxon>Hyphomicrobiales</taxon>
        <taxon>Rhizobiaceae</taxon>
        <taxon>Rhizobium/Agrobacterium group</taxon>
        <taxon>Rhizobium</taxon>
    </lineage>
</organism>
<reference evidence="7 8" key="1">
    <citation type="submission" date="2020-08" db="EMBL/GenBank/DDBJ databases">
        <title>Genomic Encyclopedia of Type Strains, Phase IV (KMG-V): Genome sequencing to study the core and pangenomes of soil and plant-associated prokaryotes.</title>
        <authorList>
            <person name="Whitman W."/>
        </authorList>
    </citation>
    <scope>NUCLEOTIDE SEQUENCE [LARGE SCALE GENOMIC DNA]</scope>
    <source>
        <strain evidence="7 8">SEMIA 4084</strain>
    </source>
</reference>
<gene>
    <name evidence="7" type="ORF">GGD55_002997</name>
</gene>
<evidence type="ECO:0000256" key="2">
    <source>
        <dbReference type="ARBA" id="ARBA00022898"/>
    </source>
</evidence>
<accession>A0A7W8UBE5</accession>
<feature type="modified residue" description="N6-(pyridoxal phosphate)lysine" evidence="5">
    <location>
        <position position="166"/>
    </location>
</feature>
<evidence type="ECO:0000313" key="8">
    <source>
        <dbReference type="Proteomes" id="UP000585507"/>
    </source>
</evidence>
<dbReference type="GO" id="GO:0030170">
    <property type="term" value="F:pyridoxal phosphate binding"/>
    <property type="evidence" value="ECO:0007669"/>
    <property type="project" value="InterPro"/>
</dbReference>
<keyword evidence="3 6" id="KW-0456">Lyase</keyword>
<dbReference type="GO" id="GO:0019752">
    <property type="term" value="P:carboxylic acid metabolic process"/>
    <property type="evidence" value="ECO:0007669"/>
    <property type="project" value="InterPro"/>
</dbReference>
<comment type="caution">
    <text evidence="7">The sequence shown here is derived from an EMBL/GenBank/DDBJ whole genome shotgun (WGS) entry which is preliminary data.</text>
</comment>
<evidence type="ECO:0000313" key="7">
    <source>
        <dbReference type="EMBL" id="MBB5536290.1"/>
    </source>
</evidence>